<proteinExistence type="predicted"/>
<sequence>MRCLAPLPILLCALGAPVTAHEVPSGQDVGLEEVLVEEAGGETLLRFRFVAPAIARESRALGPDQALPDLDHLCTSVALPYLAEHDLTAARMVLSLADRPSAFGVADAEITRFFEAYRPSGGNCIWEGL</sequence>
<dbReference type="EMBL" id="JBHUMP010000003">
    <property type="protein sequence ID" value="MFD2739049.1"/>
    <property type="molecule type" value="Genomic_DNA"/>
</dbReference>
<name>A0ABW5U0F1_9RHOB</name>
<gene>
    <name evidence="2" type="ORF">ACFSUD_05680</name>
</gene>
<dbReference type="Proteomes" id="UP001597474">
    <property type="component" value="Unassembled WGS sequence"/>
</dbReference>
<protein>
    <submittedName>
        <fullName evidence="2">DUF6497 family protein</fullName>
    </submittedName>
</protein>
<evidence type="ECO:0000256" key="1">
    <source>
        <dbReference type="SAM" id="SignalP"/>
    </source>
</evidence>
<accession>A0ABW5U0F1</accession>
<feature type="signal peptide" evidence="1">
    <location>
        <begin position="1"/>
        <end position="20"/>
    </location>
</feature>
<feature type="chain" id="PRO_5046755214" evidence="1">
    <location>
        <begin position="21"/>
        <end position="129"/>
    </location>
</feature>
<reference evidence="3" key="1">
    <citation type="journal article" date="2019" name="Int. J. Syst. Evol. Microbiol.">
        <title>The Global Catalogue of Microorganisms (GCM) 10K type strain sequencing project: providing services to taxonomists for standard genome sequencing and annotation.</title>
        <authorList>
            <consortium name="The Broad Institute Genomics Platform"/>
            <consortium name="The Broad Institute Genome Sequencing Center for Infectious Disease"/>
            <person name="Wu L."/>
            <person name="Ma J."/>
        </authorList>
    </citation>
    <scope>NUCLEOTIDE SEQUENCE [LARGE SCALE GENOMIC DNA]</scope>
    <source>
        <strain evidence="3">TISTR 2562</strain>
    </source>
</reference>
<keyword evidence="3" id="KW-1185">Reference proteome</keyword>
<organism evidence="2 3">
    <name type="scientific">Sulfitobacter aestuarii</name>
    <dbReference type="NCBI Taxonomy" id="2161676"/>
    <lineage>
        <taxon>Bacteria</taxon>
        <taxon>Pseudomonadati</taxon>
        <taxon>Pseudomonadota</taxon>
        <taxon>Alphaproteobacteria</taxon>
        <taxon>Rhodobacterales</taxon>
        <taxon>Roseobacteraceae</taxon>
        <taxon>Sulfitobacter</taxon>
    </lineage>
</organism>
<dbReference type="RefSeq" id="WP_386372300.1">
    <property type="nucleotide sequence ID" value="NZ_JBHUMP010000003.1"/>
</dbReference>
<evidence type="ECO:0000313" key="2">
    <source>
        <dbReference type="EMBL" id="MFD2739049.1"/>
    </source>
</evidence>
<dbReference type="InterPro" id="IPR045467">
    <property type="entry name" value="DUF6497"/>
</dbReference>
<comment type="caution">
    <text evidence="2">The sequence shown here is derived from an EMBL/GenBank/DDBJ whole genome shotgun (WGS) entry which is preliminary data.</text>
</comment>
<dbReference type="Pfam" id="PF20107">
    <property type="entry name" value="DUF6497"/>
    <property type="match status" value="1"/>
</dbReference>
<keyword evidence="1" id="KW-0732">Signal</keyword>
<evidence type="ECO:0000313" key="3">
    <source>
        <dbReference type="Proteomes" id="UP001597474"/>
    </source>
</evidence>